<name>A0A836CTN7_SHEEP</name>
<dbReference type="Proteomes" id="UP000664991">
    <property type="component" value="Chromosome 17"/>
</dbReference>
<gene>
    <name evidence="3" type="ORF">JEQ12_007223</name>
</gene>
<evidence type="ECO:0000259" key="2">
    <source>
        <dbReference type="Pfam" id="PF23039"/>
    </source>
</evidence>
<dbReference type="AlphaFoldDB" id="A0A836CTN7"/>
<dbReference type="EMBL" id="JAEMGP010000017">
    <property type="protein sequence ID" value="KAG5198627.1"/>
    <property type="molecule type" value="Genomic_DNA"/>
</dbReference>
<feature type="domain" description="Transmembrane protein family 132 fourth" evidence="1">
    <location>
        <begin position="186"/>
        <end position="234"/>
    </location>
</feature>
<comment type="caution">
    <text evidence="3">The sequence shown here is derived from an EMBL/GenBank/DDBJ whole genome shotgun (WGS) entry which is preliminary data.</text>
</comment>
<evidence type="ECO:0000313" key="4">
    <source>
        <dbReference type="Proteomes" id="UP000664991"/>
    </source>
</evidence>
<evidence type="ECO:0000259" key="1">
    <source>
        <dbReference type="Pfam" id="PF16070"/>
    </source>
</evidence>
<dbReference type="PANTHER" id="PTHR13388:SF12">
    <property type="entry name" value="TRANSMEMBRANE PROTEIN 132B"/>
    <property type="match status" value="1"/>
</dbReference>
<organism evidence="3 4">
    <name type="scientific">Ovis aries</name>
    <name type="common">Sheep</name>
    <dbReference type="NCBI Taxonomy" id="9940"/>
    <lineage>
        <taxon>Eukaryota</taxon>
        <taxon>Metazoa</taxon>
        <taxon>Chordata</taxon>
        <taxon>Craniata</taxon>
        <taxon>Vertebrata</taxon>
        <taxon>Euteleostomi</taxon>
        <taxon>Mammalia</taxon>
        <taxon>Eutheria</taxon>
        <taxon>Laurasiatheria</taxon>
        <taxon>Artiodactyla</taxon>
        <taxon>Ruminantia</taxon>
        <taxon>Pecora</taxon>
        <taxon>Bovidae</taxon>
        <taxon>Caprinae</taxon>
        <taxon>Ovis</taxon>
    </lineage>
</organism>
<feature type="domain" description="Transmembrane protein TMEM132 cohesin-like" evidence="2">
    <location>
        <begin position="72"/>
        <end position="139"/>
    </location>
</feature>
<evidence type="ECO:0008006" key="5">
    <source>
        <dbReference type="Google" id="ProtNLM"/>
    </source>
</evidence>
<dbReference type="Pfam" id="PF23039">
    <property type="entry name" value="TMEM132_3rd"/>
    <property type="match status" value="1"/>
</dbReference>
<reference evidence="3 4" key="1">
    <citation type="submission" date="2020-12" db="EMBL/GenBank/DDBJ databases">
        <title>De novo assembly of Tibetan sheep genome.</title>
        <authorList>
            <person name="Li X."/>
        </authorList>
    </citation>
    <scope>NUCLEOTIDE SEQUENCE [LARGE SCALE GENOMIC DNA]</scope>
    <source>
        <tissue evidence="3">Heart</tissue>
    </source>
</reference>
<dbReference type="Pfam" id="PF16070">
    <property type="entry name" value="Ig_TMEM132_4th"/>
    <property type="match status" value="1"/>
</dbReference>
<dbReference type="InterPro" id="IPR055421">
    <property type="entry name" value="TMEM132_3rd"/>
</dbReference>
<dbReference type="InterPro" id="IPR031437">
    <property type="entry name" value="Ig_TMEM132_4th"/>
</dbReference>
<sequence>MHHSYGACVPDPGNRSYGLSGIWQVIDTQTPVGKKGGGEGKRGTQRKGILISPWERGHLPIWLCEKAEVQKVTGLVSHTHPNPWAEQMAPSKEILQVDFRVDNSSGLAGAQQLTWQVEYPVEDAPRELVVSKIFVSQTSFVGIILLPLIQSEFKILSQAETELTPKFLSPKSQIFPGMSNSDVELQDLEVLNMVILTGKAVSVPIKMVAVQEDGLVVDLSEAVECRSADEDVIKDFPGGPVVKNLPCNAGDVGSILGQGTEIPYSSEQLNQCTPTKGSMHCIENSHMPQLRPATAK</sequence>
<evidence type="ECO:0000313" key="3">
    <source>
        <dbReference type="EMBL" id="KAG5198627.1"/>
    </source>
</evidence>
<accession>A0A836CTN7</accession>
<dbReference type="InterPro" id="IPR026307">
    <property type="entry name" value="TMEM132"/>
</dbReference>
<protein>
    <recommendedName>
        <fullName evidence="5">Transmembrane protein 132D-like</fullName>
    </recommendedName>
</protein>
<dbReference type="PANTHER" id="PTHR13388">
    <property type="entry name" value="DETONATOR, ISOFORM E"/>
    <property type="match status" value="1"/>
</dbReference>
<proteinExistence type="predicted"/>